<feature type="repeat" description="Pumilio" evidence="2">
    <location>
        <begin position="276"/>
        <end position="315"/>
    </location>
</feature>
<evidence type="ECO:0000256" key="2">
    <source>
        <dbReference type="PROSITE-ProRule" id="PRU00317"/>
    </source>
</evidence>
<evidence type="ECO:0000313" key="6">
    <source>
        <dbReference type="Proteomes" id="UP000000600"/>
    </source>
</evidence>
<dbReference type="InterPro" id="IPR033133">
    <property type="entry name" value="PUM-HD"/>
</dbReference>
<reference evidence="5 6" key="1">
    <citation type="journal article" date="2006" name="Nature">
        <title>Global trends of whole-genome duplications revealed by the ciliate Paramecium tetraurelia.</title>
        <authorList>
            <consortium name="Genoscope"/>
            <person name="Aury J.-M."/>
            <person name="Jaillon O."/>
            <person name="Duret L."/>
            <person name="Noel B."/>
            <person name="Jubin C."/>
            <person name="Porcel B.M."/>
            <person name="Segurens B."/>
            <person name="Daubin V."/>
            <person name="Anthouard V."/>
            <person name="Aiach N."/>
            <person name="Arnaiz O."/>
            <person name="Billaut A."/>
            <person name="Beisson J."/>
            <person name="Blanc I."/>
            <person name="Bouhouche K."/>
            <person name="Camara F."/>
            <person name="Duharcourt S."/>
            <person name="Guigo R."/>
            <person name="Gogendeau D."/>
            <person name="Katinka M."/>
            <person name="Keller A.-M."/>
            <person name="Kissmehl R."/>
            <person name="Klotz C."/>
            <person name="Koll F."/>
            <person name="Le Moue A."/>
            <person name="Lepere C."/>
            <person name="Malinsky S."/>
            <person name="Nowacki M."/>
            <person name="Nowak J.K."/>
            <person name="Plattner H."/>
            <person name="Poulain J."/>
            <person name="Ruiz F."/>
            <person name="Serrano V."/>
            <person name="Zagulski M."/>
            <person name="Dessen P."/>
            <person name="Betermier M."/>
            <person name="Weissenbach J."/>
            <person name="Scarpelli C."/>
            <person name="Schachter V."/>
            <person name="Sperling L."/>
            <person name="Meyer E."/>
            <person name="Cohen J."/>
            <person name="Wincker P."/>
        </authorList>
    </citation>
    <scope>NUCLEOTIDE SEQUENCE [LARGE SCALE GENOMIC DNA]</scope>
    <source>
        <strain evidence="5 6">Stock d4-2</strain>
    </source>
</reference>
<dbReference type="InterPro" id="IPR001313">
    <property type="entry name" value="Pumilio_RNA-bd_rpt"/>
</dbReference>
<dbReference type="eggNOG" id="KOG1488">
    <property type="taxonomic scope" value="Eukaryota"/>
</dbReference>
<dbReference type="OrthoDB" id="668540at2759"/>
<dbReference type="SMART" id="SM00025">
    <property type="entry name" value="Pumilio"/>
    <property type="match status" value="8"/>
</dbReference>
<dbReference type="GeneID" id="5026293"/>
<dbReference type="EMBL" id="CT868141">
    <property type="protein sequence ID" value="CAK73111.1"/>
    <property type="molecule type" value="Genomic_DNA"/>
</dbReference>
<dbReference type="PANTHER" id="PTHR12537">
    <property type="entry name" value="RNA BINDING PROTEIN PUMILIO-RELATED"/>
    <property type="match status" value="1"/>
</dbReference>
<dbReference type="Gene3D" id="1.25.10.10">
    <property type="entry name" value="Leucine-rich Repeat Variant"/>
    <property type="match status" value="1"/>
</dbReference>
<dbReference type="InterPro" id="IPR011989">
    <property type="entry name" value="ARM-like"/>
</dbReference>
<feature type="compositionally biased region" description="Polar residues" evidence="3">
    <location>
        <begin position="33"/>
        <end position="53"/>
    </location>
</feature>
<dbReference type="AlphaFoldDB" id="A0CQP4"/>
<feature type="repeat" description="Pumilio" evidence="2">
    <location>
        <begin position="240"/>
        <end position="275"/>
    </location>
</feature>
<feature type="repeat" description="Pumilio" evidence="2">
    <location>
        <begin position="167"/>
        <end position="203"/>
    </location>
</feature>
<dbReference type="InParanoid" id="A0CQP4"/>
<feature type="domain" description="PUM-HD" evidence="4">
    <location>
        <begin position="71"/>
        <end position="407"/>
    </location>
</feature>
<dbReference type="PANTHER" id="PTHR12537:SF12">
    <property type="entry name" value="MATERNAL PROTEIN PUMILIO"/>
    <property type="match status" value="1"/>
</dbReference>
<name>A0CQP4_PARTE</name>
<organism evidence="5 6">
    <name type="scientific">Paramecium tetraurelia</name>
    <dbReference type="NCBI Taxonomy" id="5888"/>
    <lineage>
        <taxon>Eukaryota</taxon>
        <taxon>Sar</taxon>
        <taxon>Alveolata</taxon>
        <taxon>Ciliophora</taxon>
        <taxon>Intramacronucleata</taxon>
        <taxon>Oligohymenophorea</taxon>
        <taxon>Peniculida</taxon>
        <taxon>Parameciidae</taxon>
        <taxon>Paramecium</taxon>
    </lineage>
</organism>
<dbReference type="Pfam" id="PF22493">
    <property type="entry name" value="PUF_NOP9"/>
    <property type="match status" value="1"/>
</dbReference>
<keyword evidence="1" id="KW-0677">Repeat</keyword>
<evidence type="ECO:0000313" key="5">
    <source>
        <dbReference type="EMBL" id="CAK73111.1"/>
    </source>
</evidence>
<dbReference type="KEGG" id="ptm:GSPATT00009459001"/>
<protein>
    <recommendedName>
        <fullName evidence="4">PUM-HD domain-containing protein</fullName>
    </recommendedName>
</protein>
<dbReference type="Proteomes" id="UP000000600">
    <property type="component" value="Unassembled WGS sequence"/>
</dbReference>
<feature type="repeat" description="Pumilio" evidence="2">
    <location>
        <begin position="131"/>
        <end position="166"/>
    </location>
</feature>
<dbReference type="OMA" id="QKSEWLI"/>
<dbReference type="PROSITE" id="PS50302">
    <property type="entry name" value="PUM"/>
    <property type="match status" value="5"/>
</dbReference>
<proteinExistence type="predicted"/>
<dbReference type="GO" id="GO:0005737">
    <property type="term" value="C:cytoplasm"/>
    <property type="evidence" value="ECO:0000318"/>
    <property type="project" value="GO_Central"/>
</dbReference>
<dbReference type="PROSITE" id="PS50303">
    <property type="entry name" value="PUM_HD"/>
    <property type="match status" value="1"/>
</dbReference>
<dbReference type="HOGENOM" id="CLU_004017_8_1_1"/>
<dbReference type="SUPFAM" id="SSF48371">
    <property type="entry name" value="ARM repeat"/>
    <property type="match status" value="1"/>
</dbReference>
<evidence type="ECO:0000259" key="4">
    <source>
        <dbReference type="PROSITE" id="PS50303"/>
    </source>
</evidence>
<dbReference type="RefSeq" id="XP_001440508.1">
    <property type="nucleotide sequence ID" value="XM_001440471.1"/>
</dbReference>
<dbReference type="GO" id="GO:0003729">
    <property type="term" value="F:mRNA binding"/>
    <property type="evidence" value="ECO:0000318"/>
    <property type="project" value="GO_Central"/>
</dbReference>
<accession>A0CQP4</accession>
<evidence type="ECO:0000256" key="3">
    <source>
        <dbReference type="SAM" id="MobiDB-lite"/>
    </source>
</evidence>
<dbReference type="InterPro" id="IPR016024">
    <property type="entry name" value="ARM-type_fold"/>
</dbReference>
<keyword evidence="6" id="KW-1185">Reference proteome</keyword>
<evidence type="ECO:0000256" key="1">
    <source>
        <dbReference type="ARBA" id="ARBA00022737"/>
    </source>
</evidence>
<dbReference type="Pfam" id="PF00806">
    <property type="entry name" value="PUF"/>
    <property type="match status" value="1"/>
</dbReference>
<gene>
    <name evidence="5" type="ORF">GSPATT00009459001</name>
</gene>
<dbReference type="GO" id="GO:0010608">
    <property type="term" value="P:post-transcriptional regulation of gene expression"/>
    <property type="evidence" value="ECO:0000318"/>
    <property type="project" value="GO_Central"/>
</dbReference>
<sequence>MDPEDDQEIIDSIVNGSILSYFSALESDDERSFSPSQTRSDTNRTYSPQIKRAQQPQQSIVTQIRYSIKKIQSPIIGFKLDCWTIQPFSLDDDQYLDGDLILKCKDQTNSRKIQGLFEKGDDEQREFIFQKLLPGITSLANDIFGNYVVQRILEQGSQQQRELIFEQLSQQILVLCYNTYGCRVAQKLLEISYNTEKFDQIFKVVSSQIRNLVLDTNGNHVIQKIAELVKSQKSEWLIDGVLGQIQKLSNDSHGCRLIQQILELSSISQLNDIYRELLSIQDELCLSQYGNYIVQILLQRGPSDVVYKIQNTIIKNLERLSCDKFGSNVVDKSVNISVYMRKEILKVFIHNMNVFYKLSNNCYGNYVIQNFCKQLEYNQLIKLSYDSSQFNTQFGQHVYQTLQKLKN</sequence>
<dbReference type="STRING" id="5888.A0CQP4"/>
<feature type="repeat" description="Pumilio" evidence="2">
    <location>
        <begin position="204"/>
        <end position="239"/>
    </location>
</feature>
<feature type="region of interest" description="Disordered" evidence="3">
    <location>
        <begin position="29"/>
        <end position="53"/>
    </location>
</feature>